<dbReference type="EMBL" id="NIBU01000069">
    <property type="protein sequence ID" value="PHM30112.1"/>
    <property type="molecule type" value="Genomic_DNA"/>
</dbReference>
<organism evidence="1 2">
    <name type="scientific">Xenorhabdus innexi</name>
    <dbReference type="NCBI Taxonomy" id="290109"/>
    <lineage>
        <taxon>Bacteria</taxon>
        <taxon>Pseudomonadati</taxon>
        <taxon>Pseudomonadota</taxon>
        <taxon>Gammaproteobacteria</taxon>
        <taxon>Enterobacterales</taxon>
        <taxon>Morganellaceae</taxon>
        <taxon>Xenorhabdus</taxon>
    </lineage>
</organism>
<name>A0A2G0N5Z5_9GAMM</name>
<dbReference type="Proteomes" id="UP000224871">
    <property type="component" value="Unassembled WGS sequence"/>
</dbReference>
<comment type="caution">
    <text evidence="1">The sequence shown here is derived from an EMBL/GenBank/DDBJ whole genome shotgun (WGS) entry which is preliminary data.</text>
</comment>
<gene>
    <name evidence="1" type="ORF">Xinn_03529</name>
</gene>
<evidence type="ECO:0000313" key="2">
    <source>
        <dbReference type="Proteomes" id="UP000224871"/>
    </source>
</evidence>
<accession>A0A2G0N5Z5</accession>
<evidence type="ECO:0000313" key="1">
    <source>
        <dbReference type="EMBL" id="PHM30112.1"/>
    </source>
</evidence>
<sequence length="96" mass="11085">MIMTNSEYTLRLSNCLFVGCVHSPRSHSIYAPEDWLRGSCLSPEASLWLGKFVPDEFVISLPTRCILKFIGYRLFTYPLQYKEIHRINVSQKAADN</sequence>
<reference evidence="1 2" key="1">
    <citation type="journal article" date="2017" name="Nat. Microbiol.">
        <title>Natural product diversity associated with the nematode symbionts Photorhabdus and Xenorhabdus.</title>
        <authorList>
            <person name="Tobias N.J."/>
            <person name="Wolff H."/>
            <person name="Djahanschiri B."/>
            <person name="Grundmann F."/>
            <person name="Kronenwerth M."/>
            <person name="Shi Y.M."/>
            <person name="Simonyi S."/>
            <person name="Grun P."/>
            <person name="Shapiro-Ilan D."/>
            <person name="Pidot S.J."/>
            <person name="Stinear T.P."/>
            <person name="Ebersberger I."/>
            <person name="Bode H.B."/>
        </authorList>
    </citation>
    <scope>NUCLEOTIDE SEQUENCE [LARGE SCALE GENOMIC DNA]</scope>
    <source>
        <strain evidence="1 2">DSM 16336</strain>
    </source>
</reference>
<keyword evidence="2" id="KW-1185">Reference proteome</keyword>
<protein>
    <submittedName>
        <fullName evidence="1">Uncharacterized protein</fullName>
    </submittedName>
</protein>
<proteinExistence type="predicted"/>